<keyword evidence="3" id="KW-1185">Reference proteome</keyword>
<dbReference type="KEGG" id="avi:Avi_3697"/>
<feature type="compositionally biased region" description="Low complexity" evidence="1">
    <location>
        <begin position="1"/>
        <end position="21"/>
    </location>
</feature>
<evidence type="ECO:0000313" key="2">
    <source>
        <dbReference type="EMBL" id="ACM37658.1"/>
    </source>
</evidence>
<reference evidence="2 3" key="1">
    <citation type="journal article" date="2009" name="J. Bacteriol.">
        <title>Genome sequences of three Agrobacterium biovars help elucidate the evolution of multichromosome genomes in bacteria.</title>
        <authorList>
            <person name="Slater S.C."/>
            <person name="Goldman B.S."/>
            <person name="Goodner B."/>
            <person name="Setubal J.C."/>
            <person name="Farrand S.K."/>
            <person name="Nester E.W."/>
            <person name="Burr T.J."/>
            <person name="Banta L."/>
            <person name="Dickerman A.W."/>
            <person name="Paulsen I."/>
            <person name="Otten L."/>
            <person name="Suen G."/>
            <person name="Welch R."/>
            <person name="Almeida N.F."/>
            <person name="Arnold F."/>
            <person name="Burton O.T."/>
            <person name="Du Z."/>
            <person name="Ewing A."/>
            <person name="Godsy E."/>
            <person name="Heisel S."/>
            <person name="Houmiel K.L."/>
            <person name="Jhaveri J."/>
            <person name="Lu J."/>
            <person name="Miller N.M."/>
            <person name="Norton S."/>
            <person name="Chen Q."/>
            <person name="Phoolcharoen W."/>
            <person name="Ohlin V."/>
            <person name="Ondrusek D."/>
            <person name="Pride N."/>
            <person name="Stricklin S.L."/>
            <person name="Sun J."/>
            <person name="Wheeler C."/>
            <person name="Wilson L."/>
            <person name="Zhu H."/>
            <person name="Wood D.W."/>
        </authorList>
    </citation>
    <scope>NUCLEOTIDE SEQUENCE [LARGE SCALE GENOMIC DNA]</scope>
    <source>
        <strain evidence="3">S4 / ATCC BAA-846</strain>
    </source>
</reference>
<dbReference type="HOGENOM" id="CLU_1902234_0_0_5"/>
<feature type="region of interest" description="Disordered" evidence="1">
    <location>
        <begin position="113"/>
        <end position="133"/>
    </location>
</feature>
<dbReference type="AlphaFoldDB" id="B9JS30"/>
<dbReference type="eggNOG" id="COG3108">
    <property type="taxonomic scope" value="Bacteria"/>
</dbReference>
<dbReference type="Proteomes" id="UP000001596">
    <property type="component" value="Chromosome 1"/>
</dbReference>
<protein>
    <submittedName>
        <fullName evidence="2">Uncharacterized protein</fullName>
    </submittedName>
</protein>
<name>B9JS30_ALLAM</name>
<accession>B9JS30</accession>
<dbReference type="RefSeq" id="WP_015917070.1">
    <property type="nucleotide sequence ID" value="NC_011989.1"/>
</dbReference>
<sequence>MTQPPAQAKAQQQQVASLAQPSRTKPSAGQFGDVFDQPKSASHASEASLPVKGGRPGPSEADAASRGLTGGTELTRTMISQWAMNKNRIEPPAKAGRGGRVVTQAITAPVEASQTGFTPGAQAIDPGRFGAVR</sequence>
<gene>
    <name evidence="2" type="ordered locus">Avi_3697</name>
</gene>
<organism evidence="2 3">
    <name type="scientific">Allorhizobium ampelinum (strain ATCC BAA-846 / DSM 112012 / S4)</name>
    <name type="common">Agrobacterium vitis (strain S4)</name>
    <dbReference type="NCBI Taxonomy" id="311402"/>
    <lineage>
        <taxon>Bacteria</taxon>
        <taxon>Pseudomonadati</taxon>
        <taxon>Pseudomonadota</taxon>
        <taxon>Alphaproteobacteria</taxon>
        <taxon>Hyphomicrobiales</taxon>
        <taxon>Rhizobiaceae</taxon>
        <taxon>Rhizobium/Agrobacterium group</taxon>
        <taxon>Allorhizobium</taxon>
        <taxon>Allorhizobium ampelinum</taxon>
    </lineage>
</organism>
<dbReference type="EMBL" id="CP000633">
    <property type="protein sequence ID" value="ACM37658.1"/>
    <property type="molecule type" value="Genomic_DNA"/>
</dbReference>
<evidence type="ECO:0000313" key="3">
    <source>
        <dbReference type="Proteomes" id="UP000001596"/>
    </source>
</evidence>
<feature type="region of interest" description="Disordered" evidence="1">
    <location>
        <begin position="1"/>
        <end position="72"/>
    </location>
</feature>
<evidence type="ECO:0000256" key="1">
    <source>
        <dbReference type="SAM" id="MobiDB-lite"/>
    </source>
</evidence>
<proteinExistence type="predicted"/>